<protein>
    <recommendedName>
        <fullName evidence="5">Secreted protein</fullName>
    </recommendedName>
</protein>
<sequence length="96" mass="10046">MLTAVAGMVEGMVEAAMAAAVMVEVTAVETGAAVMVVMAAATADRSTDAKKARYVPFFFSALPYSQGQTALNGPENETLQPDFVQNLTPVTAPHRL</sequence>
<dbReference type="Proteomes" id="UP001331561">
    <property type="component" value="Unassembled WGS sequence"/>
</dbReference>
<organism evidence="3 4">
    <name type="scientific">Uliginosibacterium silvisoli</name>
    <dbReference type="NCBI Taxonomy" id="3114758"/>
    <lineage>
        <taxon>Bacteria</taxon>
        <taxon>Pseudomonadati</taxon>
        <taxon>Pseudomonadota</taxon>
        <taxon>Betaproteobacteria</taxon>
        <taxon>Rhodocyclales</taxon>
        <taxon>Zoogloeaceae</taxon>
        <taxon>Uliginosibacterium</taxon>
    </lineage>
</organism>
<name>A0ABU6K522_9RHOO</name>
<keyword evidence="4" id="KW-1185">Reference proteome</keyword>
<keyword evidence="2" id="KW-0472">Membrane</keyword>
<feature type="transmembrane region" description="Helical" evidence="2">
    <location>
        <begin position="15"/>
        <end position="43"/>
    </location>
</feature>
<feature type="region of interest" description="Disordered" evidence="1">
    <location>
        <begin position="70"/>
        <end position="96"/>
    </location>
</feature>
<evidence type="ECO:0000256" key="2">
    <source>
        <dbReference type="SAM" id="Phobius"/>
    </source>
</evidence>
<evidence type="ECO:0000313" key="4">
    <source>
        <dbReference type="Proteomes" id="UP001331561"/>
    </source>
</evidence>
<dbReference type="EMBL" id="JAYXHS010000002">
    <property type="protein sequence ID" value="MEC5386100.1"/>
    <property type="molecule type" value="Genomic_DNA"/>
</dbReference>
<evidence type="ECO:0000256" key="1">
    <source>
        <dbReference type="SAM" id="MobiDB-lite"/>
    </source>
</evidence>
<comment type="caution">
    <text evidence="3">The sequence shown here is derived from an EMBL/GenBank/DDBJ whole genome shotgun (WGS) entry which is preliminary data.</text>
</comment>
<evidence type="ECO:0008006" key="5">
    <source>
        <dbReference type="Google" id="ProtNLM"/>
    </source>
</evidence>
<feature type="compositionally biased region" description="Polar residues" evidence="1">
    <location>
        <begin position="70"/>
        <end position="89"/>
    </location>
</feature>
<reference evidence="3 4" key="1">
    <citation type="submission" date="2024-01" db="EMBL/GenBank/DDBJ databases">
        <title>Uliginosibacterium soil sp. nov.</title>
        <authorList>
            <person name="Lv Y."/>
        </authorList>
    </citation>
    <scope>NUCLEOTIDE SEQUENCE [LARGE SCALE GENOMIC DNA]</scope>
    <source>
        <strain evidence="3 4">H3</strain>
    </source>
</reference>
<dbReference type="RefSeq" id="WP_327599075.1">
    <property type="nucleotide sequence ID" value="NZ_JAYXHS010000002.1"/>
</dbReference>
<keyword evidence="2" id="KW-0812">Transmembrane</keyword>
<gene>
    <name evidence="3" type="ORF">VVD49_10210</name>
</gene>
<accession>A0ABU6K522</accession>
<keyword evidence="2" id="KW-1133">Transmembrane helix</keyword>
<evidence type="ECO:0000313" key="3">
    <source>
        <dbReference type="EMBL" id="MEC5386100.1"/>
    </source>
</evidence>
<proteinExistence type="predicted"/>